<dbReference type="AlphaFoldDB" id="A0A1H2VUN1"/>
<protein>
    <submittedName>
        <fullName evidence="2">Glycosyltransferase, GT2 family</fullName>
    </submittedName>
</protein>
<feature type="domain" description="Glycosyltransferase 2-like" evidence="1">
    <location>
        <begin position="4"/>
        <end position="134"/>
    </location>
</feature>
<reference evidence="3" key="1">
    <citation type="submission" date="2016-10" db="EMBL/GenBank/DDBJ databases">
        <authorList>
            <person name="Varghese N."/>
            <person name="Submissions S."/>
        </authorList>
    </citation>
    <scope>NUCLEOTIDE SEQUENCE [LARGE SCALE GENOMIC DNA]</scope>
    <source>
        <strain evidence="3">DSM 15718</strain>
    </source>
</reference>
<dbReference type="InterPro" id="IPR001173">
    <property type="entry name" value="Glyco_trans_2-like"/>
</dbReference>
<dbReference type="Proteomes" id="UP000198569">
    <property type="component" value="Unassembled WGS sequence"/>
</dbReference>
<dbReference type="SUPFAM" id="SSF53448">
    <property type="entry name" value="Nucleotide-diphospho-sugar transferases"/>
    <property type="match status" value="1"/>
</dbReference>
<gene>
    <name evidence="2" type="ORF">SAMN05444338_104161</name>
</gene>
<proteinExistence type="predicted"/>
<dbReference type="STRING" id="229203.SAMN05444338_104161"/>
<dbReference type="CDD" id="cd00761">
    <property type="entry name" value="Glyco_tranf_GTA_type"/>
    <property type="match status" value="1"/>
</dbReference>
<dbReference type="PANTHER" id="PTHR22916:SF3">
    <property type="entry name" value="UDP-GLCNAC:BETAGAL BETA-1,3-N-ACETYLGLUCOSAMINYLTRANSFERASE-LIKE PROTEIN 1"/>
    <property type="match status" value="1"/>
</dbReference>
<evidence type="ECO:0000313" key="2">
    <source>
        <dbReference type="EMBL" id="SDW72040.1"/>
    </source>
</evidence>
<dbReference type="RefSeq" id="WP_091430613.1">
    <property type="nucleotide sequence ID" value="NZ_FNMV01000004.1"/>
</dbReference>
<name>A0A1H2VUN1_9FLAO</name>
<evidence type="ECO:0000313" key="3">
    <source>
        <dbReference type="Proteomes" id="UP000198569"/>
    </source>
</evidence>
<evidence type="ECO:0000259" key="1">
    <source>
        <dbReference type="Pfam" id="PF00535"/>
    </source>
</evidence>
<keyword evidence="2" id="KW-0808">Transferase</keyword>
<sequence>MLAIVIPYYKISFFEDCMQSLANQSDKRFKVYIGDDASLENPSAIIEKYQGKLDLVYHRFETNLGGTSLVQQWNRCIALSSDEEWLMILGDDDYIDKNVVAAFYAQLEEVCELNIKVIRFATRVHELDGTYSKIYTHQKVEKSTDFFYNKFFNRSRGSLSEQIFSREAYLKHKFRDFPLAWGSDNFAWLDFTNFGDIYTINEAVVYFRISTENISRKGYKDEIKNEARYLYFTLIIENFLLKFKKEQRLKLLFYYEQLIYNLDKASIYFWTLMCMKFLSELEFIQVIKFTRRVLIYQFKKWNS</sequence>
<dbReference type="EMBL" id="FNMV01000004">
    <property type="protein sequence ID" value="SDW72040.1"/>
    <property type="molecule type" value="Genomic_DNA"/>
</dbReference>
<dbReference type="GO" id="GO:0016758">
    <property type="term" value="F:hexosyltransferase activity"/>
    <property type="evidence" value="ECO:0007669"/>
    <property type="project" value="UniProtKB-ARBA"/>
</dbReference>
<dbReference type="Pfam" id="PF00535">
    <property type="entry name" value="Glycos_transf_2"/>
    <property type="match status" value="1"/>
</dbReference>
<keyword evidence="3" id="KW-1185">Reference proteome</keyword>
<dbReference type="InterPro" id="IPR029044">
    <property type="entry name" value="Nucleotide-diphossugar_trans"/>
</dbReference>
<dbReference type="PANTHER" id="PTHR22916">
    <property type="entry name" value="GLYCOSYLTRANSFERASE"/>
    <property type="match status" value="1"/>
</dbReference>
<organism evidence="2 3">
    <name type="scientific">Flavobacterium degerlachei</name>
    <dbReference type="NCBI Taxonomy" id="229203"/>
    <lineage>
        <taxon>Bacteria</taxon>
        <taxon>Pseudomonadati</taxon>
        <taxon>Bacteroidota</taxon>
        <taxon>Flavobacteriia</taxon>
        <taxon>Flavobacteriales</taxon>
        <taxon>Flavobacteriaceae</taxon>
        <taxon>Flavobacterium</taxon>
    </lineage>
</organism>
<dbReference type="OrthoDB" id="1374586at2"/>
<dbReference type="Gene3D" id="3.90.550.10">
    <property type="entry name" value="Spore Coat Polysaccharide Biosynthesis Protein SpsA, Chain A"/>
    <property type="match status" value="1"/>
</dbReference>
<accession>A0A1H2VUN1</accession>